<gene>
    <name evidence="6" type="primary">LOC108933262</name>
</gene>
<keyword evidence="7" id="KW-1185">Reference proteome</keyword>
<dbReference type="GO" id="GO:0005525">
    <property type="term" value="F:GTP binding"/>
    <property type="evidence" value="ECO:0007669"/>
    <property type="project" value="UniProtKB-KW"/>
</dbReference>
<evidence type="ECO:0000259" key="5">
    <source>
        <dbReference type="PROSITE" id="PS51720"/>
    </source>
</evidence>
<evidence type="ECO:0000256" key="3">
    <source>
        <dbReference type="ARBA" id="ARBA00023134"/>
    </source>
</evidence>
<feature type="coiled-coil region" evidence="4">
    <location>
        <begin position="256"/>
        <end position="295"/>
    </location>
</feature>
<dbReference type="AlphaFoldDB" id="A0A8D0CH91"/>
<keyword evidence="3" id="KW-0342">GTP-binding</keyword>
<evidence type="ECO:0000256" key="2">
    <source>
        <dbReference type="ARBA" id="ARBA00022741"/>
    </source>
</evidence>
<protein>
    <submittedName>
        <fullName evidence="6">GTPase IMAP family member 4-like</fullName>
    </submittedName>
</protein>
<dbReference type="OrthoDB" id="8954335at2759"/>
<dbReference type="GeneTree" id="ENSGT01120000271858"/>
<dbReference type="PANTHER" id="PTHR10903">
    <property type="entry name" value="GTPASE, IMAP FAMILY MEMBER-RELATED"/>
    <property type="match status" value="1"/>
</dbReference>
<dbReference type="PANTHER" id="PTHR10903:SF186">
    <property type="entry name" value="GTPASE IMAP FAMILY MEMBER 4-LIKE-RELATED"/>
    <property type="match status" value="1"/>
</dbReference>
<dbReference type="Ensembl" id="ENSSFOT00015062124.1">
    <property type="protein sequence ID" value="ENSSFOP00015065164.1"/>
    <property type="gene ID" value="ENSSFOG00015031705.1"/>
</dbReference>
<reference evidence="6" key="2">
    <citation type="submission" date="2025-05" db="UniProtKB">
        <authorList>
            <consortium name="Ensembl"/>
        </authorList>
    </citation>
    <scope>IDENTIFICATION</scope>
</reference>
<evidence type="ECO:0000313" key="7">
    <source>
        <dbReference type="Proteomes" id="UP000694397"/>
    </source>
</evidence>
<comment type="similarity">
    <text evidence="1">Belongs to the TRAFAC class TrmE-Era-EngA-EngB-Septin-like GTPase superfamily. AIG1/Toc34/Toc159-like paraseptin GTPase family. IAN subfamily.</text>
</comment>
<keyword evidence="2" id="KW-0547">Nucleotide-binding</keyword>
<proteinExistence type="inferred from homology"/>
<accession>A0A8D0CH91</accession>
<dbReference type="PROSITE" id="PS51720">
    <property type="entry name" value="G_AIG1"/>
    <property type="match status" value="1"/>
</dbReference>
<dbReference type="InterPro" id="IPR006703">
    <property type="entry name" value="G_AIG1"/>
</dbReference>
<evidence type="ECO:0000256" key="1">
    <source>
        <dbReference type="ARBA" id="ARBA00008535"/>
    </source>
</evidence>
<dbReference type="Gene3D" id="3.40.50.300">
    <property type="entry name" value="P-loop containing nucleotide triphosphate hydrolases"/>
    <property type="match status" value="1"/>
</dbReference>
<evidence type="ECO:0000256" key="4">
    <source>
        <dbReference type="SAM" id="Coils"/>
    </source>
</evidence>
<sequence length="359" mass="38121">MISTASCSSRVNLPSCRTTRKACGPGEDRDIHSAIFFMISSLVKLVSNRPGVSTTATFLPSTSPVALSHSEVTEEELSAAGNTILGRKEFKSALSSSSVTSECDKATGEVDGRKVAVVDTPGLFDTNFTNEEIIKKIALCISLSSPGPHAFLVVLQLGRFTREEQDAVEIIQTTFGSEAAGYTMVLFTRGDDLEENIYDFVKRNGKLAECVKKCRGGCHVFNNKDMGNRSQVTELLEKIENMVNKNLGSCYTSEMYKKVEKAIEEEKKRIMEEKKLKEEEARREAERNNEFVRNATVGCTVAGAVAGAGAGAGAMYAGAKLGALAGTVAGPVGMAVGGAVGAAAGGTIGFVASKKCTIQ</sequence>
<dbReference type="CDD" id="cd01852">
    <property type="entry name" value="AIG1"/>
    <property type="match status" value="1"/>
</dbReference>
<dbReference type="FunFam" id="3.40.50.300:FF:000366">
    <property type="entry name" value="GTPase, IMAP family member 2"/>
    <property type="match status" value="1"/>
</dbReference>
<name>A0A8D0CH91_SCLFO</name>
<dbReference type="Pfam" id="PF04548">
    <property type="entry name" value="AIG1"/>
    <property type="match status" value="1"/>
</dbReference>
<organism evidence="6 7">
    <name type="scientific">Scleropages formosus</name>
    <name type="common">Asian bonytongue</name>
    <name type="synonym">Osteoglossum formosum</name>
    <dbReference type="NCBI Taxonomy" id="113540"/>
    <lineage>
        <taxon>Eukaryota</taxon>
        <taxon>Metazoa</taxon>
        <taxon>Chordata</taxon>
        <taxon>Craniata</taxon>
        <taxon>Vertebrata</taxon>
        <taxon>Euteleostomi</taxon>
        <taxon>Actinopterygii</taxon>
        <taxon>Neopterygii</taxon>
        <taxon>Teleostei</taxon>
        <taxon>Osteoglossocephala</taxon>
        <taxon>Osteoglossomorpha</taxon>
        <taxon>Osteoglossiformes</taxon>
        <taxon>Osteoglossidae</taxon>
        <taxon>Scleropages</taxon>
    </lineage>
</organism>
<dbReference type="Proteomes" id="UP000694397">
    <property type="component" value="Chromosome 16"/>
</dbReference>
<keyword evidence="4" id="KW-0175">Coiled coil</keyword>
<dbReference type="InterPro" id="IPR027417">
    <property type="entry name" value="P-loop_NTPase"/>
</dbReference>
<evidence type="ECO:0000313" key="6">
    <source>
        <dbReference type="Ensembl" id="ENSSFOP00015069729.1"/>
    </source>
</evidence>
<dbReference type="SUPFAM" id="SSF52540">
    <property type="entry name" value="P-loop containing nucleoside triphosphate hydrolases"/>
    <property type="match status" value="1"/>
</dbReference>
<dbReference type="InterPro" id="IPR045058">
    <property type="entry name" value="GIMA/IAN/Toc"/>
</dbReference>
<feature type="domain" description="AIG1-type G" evidence="5">
    <location>
        <begin position="62"/>
        <end position="260"/>
    </location>
</feature>
<dbReference type="Ensembl" id="ENSSFOT00015052248.1">
    <property type="protein sequence ID" value="ENSSFOP00015069729.1"/>
    <property type="gene ID" value="ENSSFOG00015006012.2"/>
</dbReference>
<reference evidence="6 7" key="1">
    <citation type="submission" date="2019-04" db="EMBL/GenBank/DDBJ databases">
        <authorList>
            <consortium name="Wellcome Sanger Institute Data Sharing"/>
        </authorList>
    </citation>
    <scope>NUCLEOTIDE SEQUENCE [LARGE SCALE GENOMIC DNA]</scope>
</reference>